<evidence type="ECO:0000256" key="3">
    <source>
        <dbReference type="ARBA" id="ARBA00022989"/>
    </source>
</evidence>
<dbReference type="InterPro" id="IPR002379">
    <property type="entry name" value="ATPase_proteolipid_c-like_dom"/>
</dbReference>
<evidence type="ECO:0000313" key="8">
    <source>
        <dbReference type="Proteomes" id="UP000779900"/>
    </source>
</evidence>
<evidence type="ECO:0000313" key="7">
    <source>
        <dbReference type="EMBL" id="MBM3331291.1"/>
    </source>
</evidence>
<evidence type="ECO:0000256" key="4">
    <source>
        <dbReference type="ARBA" id="ARBA00023136"/>
    </source>
</evidence>
<name>A0A937XFW1_UNCW3</name>
<dbReference type="GO" id="GO:0033177">
    <property type="term" value="C:proton-transporting two-sector ATPase complex, proton-transporting domain"/>
    <property type="evidence" value="ECO:0007669"/>
    <property type="project" value="InterPro"/>
</dbReference>
<dbReference type="InterPro" id="IPR035921">
    <property type="entry name" value="F/V-ATP_Csub_sf"/>
</dbReference>
<protein>
    <submittedName>
        <fullName evidence="7">V-type ATP synthase subunit K</fullName>
    </submittedName>
</protein>
<feature type="domain" description="V-ATPase proteolipid subunit C-like" evidence="6">
    <location>
        <begin position="93"/>
        <end position="152"/>
    </location>
</feature>
<evidence type="ECO:0000256" key="5">
    <source>
        <dbReference type="SAM" id="Phobius"/>
    </source>
</evidence>
<evidence type="ECO:0000256" key="2">
    <source>
        <dbReference type="ARBA" id="ARBA00022692"/>
    </source>
</evidence>
<feature type="transmembrane region" description="Helical" evidence="5">
    <location>
        <begin position="92"/>
        <end position="111"/>
    </location>
</feature>
<comment type="subcellular location">
    <subcellularLocation>
        <location evidence="1">Membrane</location>
        <topology evidence="1">Multi-pass membrane protein</topology>
    </subcellularLocation>
</comment>
<evidence type="ECO:0000259" key="6">
    <source>
        <dbReference type="Pfam" id="PF00137"/>
    </source>
</evidence>
<dbReference type="Proteomes" id="UP000779900">
    <property type="component" value="Unassembled WGS sequence"/>
</dbReference>
<organism evidence="7 8">
    <name type="scientific">candidate division WOR-3 bacterium</name>
    <dbReference type="NCBI Taxonomy" id="2052148"/>
    <lineage>
        <taxon>Bacteria</taxon>
        <taxon>Bacteria division WOR-3</taxon>
    </lineage>
</organism>
<proteinExistence type="predicted"/>
<dbReference type="Gene3D" id="1.20.120.610">
    <property type="entry name" value="lithium bound rotor ring of v- atpase"/>
    <property type="match status" value="1"/>
</dbReference>
<comment type="caution">
    <text evidence="7">The sequence shown here is derived from an EMBL/GenBank/DDBJ whole genome shotgun (WGS) entry which is preliminary data.</text>
</comment>
<evidence type="ECO:0000256" key="1">
    <source>
        <dbReference type="ARBA" id="ARBA00004141"/>
    </source>
</evidence>
<keyword evidence="4 5" id="KW-0472">Membrane</keyword>
<sequence length="160" mass="16100">MVDPIGLAIALLGCVVAALPAGIGSAIGIGYVAKVSSGVLAEDPKKFGSLFILVALPGTQGFYGFLGAFLAMMKMGVLGNLVPITVWQGVQMFAACVPVGVAGLATAIWQGKVCAAGAELVAKRATEGTKGVIFGALVETYAVLGLLATIFLQMGVRIGS</sequence>
<dbReference type="GO" id="GO:0015078">
    <property type="term" value="F:proton transmembrane transporter activity"/>
    <property type="evidence" value="ECO:0007669"/>
    <property type="project" value="InterPro"/>
</dbReference>
<feature type="domain" description="V-ATPase proteolipid subunit C-like" evidence="6">
    <location>
        <begin position="12"/>
        <end position="70"/>
    </location>
</feature>
<keyword evidence="3 5" id="KW-1133">Transmembrane helix</keyword>
<feature type="transmembrane region" description="Helical" evidence="5">
    <location>
        <begin position="131"/>
        <end position="152"/>
    </location>
</feature>
<gene>
    <name evidence="7" type="ORF">FJY68_05475</name>
</gene>
<dbReference type="Pfam" id="PF00137">
    <property type="entry name" value="ATP-synt_C"/>
    <property type="match status" value="2"/>
</dbReference>
<dbReference type="CDD" id="cd18179">
    <property type="entry name" value="ATP-synt_Vo_Ao_c_NTPK_rpt1"/>
    <property type="match status" value="1"/>
</dbReference>
<dbReference type="EMBL" id="VGIR01000024">
    <property type="protein sequence ID" value="MBM3331291.1"/>
    <property type="molecule type" value="Genomic_DNA"/>
</dbReference>
<keyword evidence="2 5" id="KW-0812">Transmembrane</keyword>
<dbReference type="CDD" id="cd18180">
    <property type="entry name" value="ATP-synt_Vo_Ao_c_NTPK_rpt2"/>
    <property type="match status" value="1"/>
</dbReference>
<reference evidence="7" key="1">
    <citation type="submission" date="2019-03" db="EMBL/GenBank/DDBJ databases">
        <title>Lake Tanganyika Metagenome-Assembled Genomes (MAGs).</title>
        <authorList>
            <person name="Tran P."/>
        </authorList>
    </citation>
    <scope>NUCLEOTIDE SEQUENCE</scope>
    <source>
        <strain evidence="7">K_DeepCast_150m_m2_040</strain>
    </source>
</reference>
<accession>A0A937XFW1</accession>
<dbReference type="NCBIfam" id="NF005124">
    <property type="entry name" value="PRK06558.1"/>
    <property type="match status" value="1"/>
</dbReference>
<feature type="transmembrane region" description="Helical" evidence="5">
    <location>
        <begin position="50"/>
        <end position="71"/>
    </location>
</feature>
<dbReference type="SUPFAM" id="SSF81333">
    <property type="entry name" value="F1F0 ATP synthase subunit C"/>
    <property type="match status" value="2"/>
</dbReference>
<dbReference type="AlphaFoldDB" id="A0A937XFW1"/>